<evidence type="ECO:0008006" key="3">
    <source>
        <dbReference type="Google" id="ProtNLM"/>
    </source>
</evidence>
<organism evidence="2">
    <name type="scientific">uncultured Rubrobacteraceae bacterium</name>
    <dbReference type="NCBI Taxonomy" id="349277"/>
    <lineage>
        <taxon>Bacteria</taxon>
        <taxon>Bacillati</taxon>
        <taxon>Actinomycetota</taxon>
        <taxon>Rubrobacteria</taxon>
        <taxon>Rubrobacterales</taxon>
        <taxon>Rubrobacteraceae</taxon>
        <taxon>environmental samples</taxon>
    </lineage>
</organism>
<dbReference type="AlphaFoldDB" id="A0A6J4R4B9"/>
<name>A0A6J4R4B9_9ACTN</name>
<evidence type="ECO:0000256" key="1">
    <source>
        <dbReference type="SAM" id="MobiDB-lite"/>
    </source>
</evidence>
<dbReference type="EMBL" id="CADCVG010000084">
    <property type="protein sequence ID" value="CAA9458627.1"/>
    <property type="molecule type" value="Genomic_DNA"/>
</dbReference>
<protein>
    <recommendedName>
        <fullName evidence="3">Poly(3-hydroxyalkanoate) polymerase subunit PhaE</fullName>
    </recommendedName>
</protein>
<accession>A0A6J4R4B9</accession>
<gene>
    <name evidence="2" type="ORF">AVDCRST_MAG14-2065</name>
</gene>
<sequence>MVQEARAHKEADPSEDGEERRYPDPYGLYRRWFEATGDSQAWTYGETVSPEELEELWRRWFETTTETFEGGVGTQNGLAGDMVPLWEEMAGELREEMLSEGDLPEDPIRHFVRWYRANSERWSEAADQHLRKEEVLESAGRFFEAYARSHKQLRRVSEEGLKNLRVPTRSDVARVAKLVVVVEDKVDRIEEAFEEFIHGDSEPATAAAVGSLEERMDRLEGKMDRILDALEKLGASGDGESPSRANGRGIFLEDSEEG</sequence>
<feature type="region of interest" description="Disordered" evidence="1">
    <location>
        <begin position="1"/>
        <end position="23"/>
    </location>
</feature>
<proteinExistence type="predicted"/>
<feature type="region of interest" description="Disordered" evidence="1">
    <location>
        <begin position="233"/>
        <end position="258"/>
    </location>
</feature>
<evidence type="ECO:0000313" key="2">
    <source>
        <dbReference type="EMBL" id="CAA9458627.1"/>
    </source>
</evidence>
<reference evidence="2" key="1">
    <citation type="submission" date="2020-02" db="EMBL/GenBank/DDBJ databases">
        <authorList>
            <person name="Meier V. D."/>
        </authorList>
    </citation>
    <scope>NUCLEOTIDE SEQUENCE</scope>
    <source>
        <strain evidence="2">AVDCRST_MAG14</strain>
    </source>
</reference>